<accession>A0ABZ2AHH4</accession>
<organism evidence="4 5">
    <name type="scientific">Streptomyces niveus</name>
    <name type="common">Streptomyces spheroides</name>
    <dbReference type="NCBI Taxonomy" id="193462"/>
    <lineage>
        <taxon>Bacteria</taxon>
        <taxon>Bacillati</taxon>
        <taxon>Actinomycetota</taxon>
        <taxon>Actinomycetes</taxon>
        <taxon>Kitasatosporales</taxon>
        <taxon>Streptomycetaceae</taxon>
        <taxon>Streptomyces</taxon>
    </lineage>
</organism>
<dbReference type="SUPFAM" id="SSF46955">
    <property type="entry name" value="Putative DNA-binding domain"/>
    <property type="match status" value="1"/>
</dbReference>
<dbReference type="PROSITE" id="PS00552">
    <property type="entry name" value="HTH_MERR_1"/>
    <property type="match status" value="1"/>
</dbReference>
<dbReference type="PRINTS" id="PR00040">
    <property type="entry name" value="HTHMERR"/>
</dbReference>
<gene>
    <name evidence="4" type="ORF">OG442_38905</name>
</gene>
<reference evidence="4" key="1">
    <citation type="submission" date="2022-10" db="EMBL/GenBank/DDBJ databases">
        <title>The complete genomes of actinobacterial strains from the NBC collection.</title>
        <authorList>
            <person name="Joergensen T.S."/>
            <person name="Alvarez Arevalo M."/>
            <person name="Sterndorff E.B."/>
            <person name="Faurdal D."/>
            <person name="Vuksanovic O."/>
            <person name="Mourched A.-S."/>
            <person name="Charusanti P."/>
            <person name="Shaw S."/>
            <person name="Blin K."/>
            <person name="Weber T."/>
        </authorList>
    </citation>
    <scope>NUCLEOTIDE SEQUENCE</scope>
    <source>
        <strain evidence="4">NBC_01432</strain>
    </source>
</reference>
<dbReference type="PANTHER" id="PTHR30204">
    <property type="entry name" value="REDOX-CYCLING DRUG-SENSING TRANSCRIPTIONAL ACTIVATOR SOXR"/>
    <property type="match status" value="1"/>
</dbReference>
<evidence type="ECO:0000259" key="3">
    <source>
        <dbReference type="PROSITE" id="PS50937"/>
    </source>
</evidence>
<evidence type="ECO:0000256" key="1">
    <source>
        <dbReference type="ARBA" id="ARBA00023125"/>
    </source>
</evidence>
<dbReference type="PROSITE" id="PS50937">
    <property type="entry name" value="HTH_MERR_2"/>
    <property type="match status" value="1"/>
</dbReference>
<sequence>MRIGDAAAAAGLTPRALRYYEEEGLLRARRMASGHREYGPEDVHRLRAVRRLLEAGLTIGDLLAFIDVLDMVYPMDGEDAGPGPVEPLDHCPVAEVTARRLAALDERIARLVEARHRLAAGLADRFGNVFPEQAARQDADRDARQGPNQGAKRAA</sequence>
<protein>
    <submittedName>
        <fullName evidence="4">MerR family transcriptional regulator</fullName>
    </submittedName>
</protein>
<feature type="compositionally biased region" description="Basic and acidic residues" evidence="2">
    <location>
        <begin position="135"/>
        <end position="144"/>
    </location>
</feature>
<dbReference type="Pfam" id="PF13411">
    <property type="entry name" value="MerR_1"/>
    <property type="match status" value="1"/>
</dbReference>
<dbReference type="RefSeq" id="WP_329082051.1">
    <property type="nucleotide sequence ID" value="NZ_CP108849.2"/>
</dbReference>
<evidence type="ECO:0000256" key="2">
    <source>
        <dbReference type="SAM" id="MobiDB-lite"/>
    </source>
</evidence>
<evidence type="ECO:0000313" key="4">
    <source>
        <dbReference type="EMBL" id="WUX57034.1"/>
    </source>
</evidence>
<feature type="domain" description="HTH merR-type" evidence="3">
    <location>
        <begin position="1"/>
        <end position="68"/>
    </location>
</feature>
<dbReference type="InterPro" id="IPR009061">
    <property type="entry name" value="DNA-bd_dom_put_sf"/>
</dbReference>
<evidence type="ECO:0000313" key="5">
    <source>
        <dbReference type="Proteomes" id="UP001432209"/>
    </source>
</evidence>
<dbReference type="Proteomes" id="UP001432209">
    <property type="component" value="Chromosome"/>
</dbReference>
<name>A0ABZ2AHH4_STRNV</name>
<proteinExistence type="predicted"/>
<dbReference type="InterPro" id="IPR047057">
    <property type="entry name" value="MerR_fam"/>
</dbReference>
<feature type="region of interest" description="Disordered" evidence="2">
    <location>
        <begin position="133"/>
        <end position="155"/>
    </location>
</feature>
<dbReference type="Gene3D" id="1.10.1660.10">
    <property type="match status" value="1"/>
</dbReference>
<dbReference type="PANTHER" id="PTHR30204:SF97">
    <property type="entry name" value="MERR FAMILY REGULATORY PROTEIN"/>
    <property type="match status" value="1"/>
</dbReference>
<dbReference type="InterPro" id="IPR000551">
    <property type="entry name" value="MerR-type_HTH_dom"/>
</dbReference>
<keyword evidence="5" id="KW-1185">Reference proteome</keyword>
<dbReference type="EMBL" id="CP109495">
    <property type="protein sequence ID" value="WUX57034.1"/>
    <property type="molecule type" value="Genomic_DNA"/>
</dbReference>
<dbReference type="SMART" id="SM00422">
    <property type="entry name" value="HTH_MERR"/>
    <property type="match status" value="1"/>
</dbReference>
<keyword evidence="1" id="KW-0238">DNA-binding</keyword>